<evidence type="ECO:0000256" key="3">
    <source>
        <dbReference type="ARBA" id="ARBA00022485"/>
    </source>
</evidence>
<feature type="domain" description="Nitrite/sulphite reductase 4Fe-4S" evidence="16">
    <location>
        <begin position="160"/>
        <end position="317"/>
    </location>
</feature>
<keyword evidence="8 15" id="KW-0560">Oxidoreductase</keyword>
<feature type="binding site" description="axial binding residue" evidence="15">
    <location>
        <position position="480"/>
    </location>
    <ligand>
        <name>siroheme</name>
        <dbReference type="ChEBI" id="CHEBI:60052"/>
    </ligand>
    <ligandPart>
        <name>Fe</name>
        <dbReference type="ChEBI" id="CHEBI:18248"/>
    </ligandPart>
</feature>
<dbReference type="InterPro" id="IPR006067">
    <property type="entry name" value="NO2/SO3_Rdtase_4Fe4S_dom"/>
</dbReference>
<keyword evidence="7 15" id="KW-0521">NADP</keyword>
<dbReference type="PRINTS" id="PR00397">
    <property type="entry name" value="SIROHAEM"/>
</dbReference>
<feature type="binding site" evidence="15">
    <location>
        <position position="431"/>
    </location>
    <ligand>
        <name>[4Fe-4S] cluster</name>
        <dbReference type="ChEBI" id="CHEBI:49883"/>
    </ligand>
</feature>
<keyword evidence="9 15" id="KW-0408">Iron</keyword>
<dbReference type="UniPathway" id="UPA00140">
    <property type="reaction ID" value="UER00207"/>
</dbReference>
<feature type="binding site" evidence="15">
    <location>
        <position position="476"/>
    </location>
    <ligand>
        <name>[4Fe-4S] cluster</name>
        <dbReference type="ChEBI" id="CHEBI:49883"/>
    </ligand>
</feature>
<evidence type="ECO:0000256" key="12">
    <source>
        <dbReference type="ARBA" id="ARBA00052219"/>
    </source>
</evidence>
<evidence type="ECO:0000256" key="10">
    <source>
        <dbReference type="ARBA" id="ARBA00023014"/>
    </source>
</evidence>
<evidence type="ECO:0000256" key="2">
    <source>
        <dbReference type="ARBA" id="ARBA00010429"/>
    </source>
</evidence>
<dbReference type="InterPro" id="IPR006066">
    <property type="entry name" value="NO2/SO3_Rdtase_FeS/sirohaem_BS"/>
</dbReference>
<dbReference type="GO" id="GO:0046872">
    <property type="term" value="F:metal ion binding"/>
    <property type="evidence" value="ECO:0007669"/>
    <property type="project" value="UniProtKB-KW"/>
</dbReference>
<evidence type="ECO:0000256" key="5">
    <source>
        <dbReference type="ARBA" id="ARBA00022617"/>
    </source>
</evidence>
<keyword evidence="11 15" id="KW-0198">Cysteine biosynthesis</keyword>
<comment type="subunit">
    <text evidence="14 15">Alpha(8)-beta(8). The alpha component is a flavoprotein, the beta component is a hemoprotein.</text>
</comment>
<dbReference type="InterPro" id="IPR005117">
    <property type="entry name" value="NiRdtase/SiRdtase_haem-b_fer"/>
</dbReference>
<comment type="function">
    <text evidence="13 15">Component of the sulfite reductase complex that catalyzes the 6-electron reduction of sulfite to sulfide. This is one of several activities required for the biosynthesis of L-cysteine from sulfate.</text>
</comment>
<evidence type="ECO:0000313" key="18">
    <source>
        <dbReference type="EMBL" id="KRG70082.1"/>
    </source>
</evidence>
<evidence type="ECO:0000256" key="13">
    <source>
        <dbReference type="ARBA" id="ARBA00057160"/>
    </source>
</evidence>
<comment type="similarity">
    <text evidence="2 15">Belongs to the nitrite and sulfite reductase 4Fe-4S domain family.</text>
</comment>
<dbReference type="EC" id="1.8.1.2" evidence="15"/>
<dbReference type="PATRIC" id="fig|344882.3.peg.2867"/>
<organism evidence="18 19">
    <name type="scientific">Pseudoxanthomonas dokdonensis</name>
    <dbReference type="NCBI Taxonomy" id="344882"/>
    <lineage>
        <taxon>Bacteria</taxon>
        <taxon>Pseudomonadati</taxon>
        <taxon>Pseudomonadota</taxon>
        <taxon>Gammaproteobacteria</taxon>
        <taxon>Lysobacterales</taxon>
        <taxon>Lysobacteraceae</taxon>
        <taxon>Pseudoxanthomonas</taxon>
    </lineage>
</organism>
<dbReference type="Proteomes" id="UP000052052">
    <property type="component" value="Unassembled WGS sequence"/>
</dbReference>
<feature type="domain" description="Nitrite/Sulfite reductase ferredoxin-like" evidence="17">
    <location>
        <begin position="64"/>
        <end position="126"/>
    </location>
</feature>
<protein>
    <recommendedName>
        <fullName evidence="15">Sulfite reductase [NADPH] hemoprotein beta-component</fullName>
        <shortName evidence="15">SiR-HP</shortName>
        <shortName evidence="15">SiRHP</shortName>
        <ecNumber evidence="15">1.8.1.2</ecNumber>
    </recommendedName>
</protein>
<evidence type="ECO:0000259" key="16">
    <source>
        <dbReference type="Pfam" id="PF01077"/>
    </source>
</evidence>
<feature type="domain" description="Nitrite/Sulfite reductase ferredoxin-like" evidence="17">
    <location>
        <begin position="341"/>
        <end position="411"/>
    </location>
</feature>
<dbReference type="OrthoDB" id="3189055at2"/>
<keyword evidence="5 15" id="KW-0349">Heme</keyword>
<dbReference type="InterPro" id="IPR036136">
    <property type="entry name" value="Nit/Sulf_reduc_fer-like_dom_sf"/>
</dbReference>
<feature type="binding site" evidence="15">
    <location>
        <position position="480"/>
    </location>
    <ligand>
        <name>[4Fe-4S] cluster</name>
        <dbReference type="ChEBI" id="CHEBI:49883"/>
    </ligand>
</feature>
<dbReference type="SUPFAM" id="SSF56014">
    <property type="entry name" value="Nitrite and sulphite reductase 4Fe-4S domain-like"/>
    <property type="match status" value="2"/>
</dbReference>
<dbReference type="GO" id="GO:0004783">
    <property type="term" value="F:sulfite reductase (NADPH) activity"/>
    <property type="evidence" value="ECO:0007669"/>
    <property type="project" value="UniProtKB-UniRule"/>
</dbReference>
<keyword evidence="4 15" id="KW-0028">Amino-acid biosynthesis</keyword>
<evidence type="ECO:0000256" key="6">
    <source>
        <dbReference type="ARBA" id="ARBA00022723"/>
    </source>
</evidence>
<evidence type="ECO:0000256" key="11">
    <source>
        <dbReference type="ARBA" id="ARBA00023192"/>
    </source>
</evidence>
<dbReference type="Gene3D" id="3.30.413.10">
    <property type="entry name" value="Sulfite Reductase Hemoprotein, domain 1"/>
    <property type="match status" value="2"/>
</dbReference>
<evidence type="ECO:0000256" key="9">
    <source>
        <dbReference type="ARBA" id="ARBA00023004"/>
    </source>
</evidence>
<dbReference type="GO" id="GO:0070814">
    <property type="term" value="P:hydrogen sulfide biosynthetic process"/>
    <property type="evidence" value="ECO:0007669"/>
    <property type="project" value="UniProtKB-UniRule"/>
</dbReference>
<evidence type="ECO:0000259" key="17">
    <source>
        <dbReference type="Pfam" id="PF03460"/>
    </source>
</evidence>
<dbReference type="SUPFAM" id="SSF55124">
    <property type="entry name" value="Nitrite/Sulfite reductase N-terminal domain-like"/>
    <property type="match status" value="2"/>
</dbReference>
<comment type="caution">
    <text evidence="18">The sequence shown here is derived from an EMBL/GenBank/DDBJ whole genome shotgun (WGS) entry which is preliminary data.</text>
</comment>
<dbReference type="AlphaFoldDB" id="A0A0R0CUD3"/>
<evidence type="ECO:0000256" key="8">
    <source>
        <dbReference type="ARBA" id="ARBA00023002"/>
    </source>
</evidence>
<dbReference type="PANTHER" id="PTHR11493">
    <property type="entry name" value="SULFITE REDUCTASE [NADPH] SUBUNIT BETA-RELATED"/>
    <property type="match status" value="1"/>
</dbReference>
<gene>
    <name evidence="15" type="primary">cysI</name>
    <name evidence="18" type="ORF">ABB29_07600</name>
</gene>
<accession>A0A0R0CUD3</accession>
<dbReference type="GO" id="GO:0009337">
    <property type="term" value="C:sulfite reductase complex (NADPH)"/>
    <property type="evidence" value="ECO:0007669"/>
    <property type="project" value="InterPro"/>
</dbReference>
<comment type="cofactor">
    <cofactor evidence="15">
        <name>[4Fe-4S] cluster</name>
        <dbReference type="ChEBI" id="CHEBI:49883"/>
    </cofactor>
    <text evidence="15">Binds 1 [4Fe-4S] cluster per subunit.</text>
</comment>
<dbReference type="HAMAP" id="MF_01540">
    <property type="entry name" value="CysI"/>
    <property type="match status" value="1"/>
</dbReference>
<keyword evidence="19" id="KW-1185">Reference proteome</keyword>
<feature type="binding site" evidence="15">
    <location>
        <position position="437"/>
    </location>
    <ligand>
        <name>[4Fe-4S] cluster</name>
        <dbReference type="ChEBI" id="CHEBI:49883"/>
    </ligand>
</feature>
<dbReference type="Pfam" id="PF01077">
    <property type="entry name" value="NIR_SIR"/>
    <property type="match status" value="1"/>
</dbReference>
<sequence length="572" mass="63291">MSTHSVEDIKSDSKRLRGSLLDSLADPVTGALRESDQTLIKYHGSYQQDDRDLRDERRRQKLEPAYQFMIRTRTPGGVVSPRQWLQLDAIASRYANHSLRITTRQAFQFHGVIKRELKATMQAINAALIDTLAACGDVNRNVLVAANPLESRAHAQVQGWAEMLSAHLLPNTRAYYEIWLDEEQVAGSGQEQEPIYGNTYLPRKFKIGFAVPPVNDVDVFANDLGLIAVIEDGVLAGFNVSIGGGMGATHGDAETYPRVANVIGFIRPEQLLDLGTAVVTTQRDFGNREQRKRARFKYTIDDHGLDTIVREIESRAGFTLSPARAFTFDHNGDRFGWVEGEDGRWHLTLHLYAGRIADRGAARHLTGLRRIAALLEQNGDSQQFRMTANQNLVIAGVPAAQRASIDALAREHGLDTGQQLETALARAAMACVALPTCGLAMAEAERYLPDFIATLQPLLQQHGLQEQPMVLRISGCPNGCSRPYLAEIALVGKAPGRYNLMLGGDLRGQRLNTLYRENITEAEILAELDALFARYAAQRHAGEAFGDFLHRSGVITLPGYPTHREISLELHS</sequence>
<keyword evidence="3 15" id="KW-0004">4Fe-4S</keyword>
<evidence type="ECO:0000256" key="7">
    <source>
        <dbReference type="ARBA" id="ARBA00022857"/>
    </source>
</evidence>
<dbReference type="PANTHER" id="PTHR11493:SF47">
    <property type="entry name" value="SULFITE REDUCTASE [NADPH] SUBUNIT BETA"/>
    <property type="match status" value="1"/>
</dbReference>
<dbReference type="EMBL" id="LDJL01000007">
    <property type="protein sequence ID" value="KRG70082.1"/>
    <property type="molecule type" value="Genomic_DNA"/>
</dbReference>
<keyword evidence="6 15" id="KW-0479">Metal-binding</keyword>
<dbReference type="InterPro" id="IPR045169">
    <property type="entry name" value="NO2/SO3_Rdtase_4Fe4S_prot"/>
</dbReference>
<evidence type="ECO:0000313" key="19">
    <source>
        <dbReference type="Proteomes" id="UP000052052"/>
    </source>
</evidence>
<dbReference type="STRING" id="344882.ABB29_07600"/>
<dbReference type="InterPro" id="IPR045854">
    <property type="entry name" value="NO2/SO3_Rdtase_4Fe4S_sf"/>
</dbReference>
<dbReference type="GO" id="GO:0000103">
    <property type="term" value="P:sulfate assimilation"/>
    <property type="evidence" value="ECO:0007669"/>
    <property type="project" value="UniProtKB-UniRule"/>
</dbReference>
<dbReference type="FunFam" id="3.30.413.10:FF:000004">
    <property type="entry name" value="Sulfite reductase [NADPH] hemoprotein beta-component"/>
    <property type="match status" value="1"/>
</dbReference>
<dbReference type="GO" id="GO:0020037">
    <property type="term" value="F:heme binding"/>
    <property type="evidence" value="ECO:0007669"/>
    <property type="project" value="InterPro"/>
</dbReference>
<proteinExistence type="inferred from homology"/>
<dbReference type="InterPro" id="IPR011786">
    <property type="entry name" value="CysI"/>
</dbReference>
<dbReference type="GO" id="GO:0050661">
    <property type="term" value="F:NADP binding"/>
    <property type="evidence" value="ECO:0007669"/>
    <property type="project" value="InterPro"/>
</dbReference>
<dbReference type="NCBIfam" id="NF010029">
    <property type="entry name" value="PRK13504.1"/>
    <property type="match status" value="1"/>
</dbReference>
<dbReference type="PROSITE" id="PS00365">
    <property type="entry name" value="NIR_SIR"/>
    <property type="match status" value="1"/>
</dbReference>
<comment type="cofactor">
    <cofactor evidence="15">
        <name>siroheme</name>
        <dbReference type="ChEBI" id="CHEBI:60052"/>
    </cofactor>
    <text evidence="15">Binds 1 siroheme per subunit.</text>
</comment>
<dbReference type="GO" id="GO:0050311">
    <property type="term" value="F:sulfite reductase (ferredoxin) activity"/>
    <property type="evidence" value="ECO:0007669"/>
    <property type="project" value="TreeGrafter"/>
</dbReference>
<reference evidence="18 19" key="1">
    <citation type="submission" date="2015-05" db="EMBL/GenBank/DDBJ databases">
        <title>Genome sequencing and analysis of members of genus Stenotrophomonas.</title>
        <authorList>
            <person name="Patil P.P."/>
            <person name="Midha S."/>
            <person name="Patil P.B."/>
        </authorList>
    </citation>
    <scope>NUCLEOTIDE SEQUENCE [LARGE SCALE GENOMIC DNA]</scope>
    <source>
        <strain evidence="18 19">DSM 21858</strain>
    </source>
</reference>
<keyword evidence="10 15" id="KW-0411">Iron-sulfur</keyword>
<comment type="pathway">
    <text evidence="1 15">Sulfur metabolism; hydrogen sulfide biosynthesis; hydrogen sulfide from sulfite (NADPH route): step 1/1.</text>
</comment>
<evidence type="ECO:0000256" key="1">
    <source>
        <dbReference type="ARBA" id="ARBA00004774"/>
    </source>
</evidence>
<dbReference type="GO" id="GO:0051539">
    <property type="term" value="F:4 iron, 4 sulfur cluster binding"/>
    <property type="evidence" value="ECO:0007669"/>
    <property type="project" value="UniProtKB-KW"/>
</dbReference>
<dbReference type="Pfam" id="PF03460">
    <property type="entry name" value="NIR_SIR_ferr"/>
    <property type="match status" value="2"/>
</dbReference>
<evidence type="ECO:0000256" key="4">
    <source>
        <dbReference type="ARBA" id="ARBA00022605"/>
    </source>
</evidence>
<dbReference type="GO" id="GO:0019344">
    <property type="term" value="P:cysteine biosynthetic process"/>
    <property type="evidence" value="ECO:0007669"/>
    <property type="project" value="UniProtKB-KW"/>
</dbReference>
<name>A0A0R0CUD3_9GAMM</name>
<evidence type="ECO:0000256" key="14">
    <source>
        <dbReference type="ARBA" id="ARBA00062253"/>
    </source>
</evidence>
<dbReference type="FunFam" id="3.30.413.10:FF:000003">
    <property type="entry name" value="Sulfite reductase [NADPH] hemoprotein beta-component"/>
    <property type="match status" value="1"/>
</dbReference>
<dbReference type="NCBIfam" id="TIGR02041">
    <property type="entry name" value="CysI"/>
    <property type="match status" value="1"/>
</dbReference>
<evidence type="ECO:0000256" key="15">
    <source>
        <dbReference type="HAMAP-Rule" id="MF_01540"/>
    </source>
</evidence>
<comment type="catalytic activity">
    <reaction evidence="12 15">
        <text>hydrogen sulfide + 3 NADP(+) + 3 H2O = sulfite + 3 NADPH + 4 H(+)</text>
        <dbReference type="Rhea" id="RHEA:13801"/>
        <dbReference type="ChEBI" id="CHEBI:15377"/>
        <dbReference type="ChEBI" id="CHEBI:15378"/>
        <dbReference type="ChEBI" id="CHEBI:17359"/>
        <dbReference type="ChEBI" id="CHEBI:29919"/>
        <dbReference type="ChEBI" id="CHEBI:57783"/>
        <dbReference type="ChEBI" id="CHEBI:58349"/>
        <dbReference type="EC" id="1.8.1.2"/>
    </reaction>
</comment>